<dbReference type="PANTHER" id="PTHR43968">
    <property type="match status" value="1"/>
</dbReference>
<dbReference type="InterPro" id="IPR050983">
    <property type="entry name" value="GST_Omega/HSP26"/>
</dbReference>
<dbReference type="InterPro" id="IPR036249">
    <property type="entry name" value="Thioredoxin-like_sf"/>
</dbReference>
<dbReference type="Proteomes" id="UP000292957">
    <property type="component" value="Unassembled WGS sequence"/>
</dbReference>
<dbReference type="EMBL" id="ML143391">
    <property type="protein sequence ID" value="TBU33386.1"/>
    <property type="molecule type" value="Genomic_DNA"/>
</dbReference>
<dbReference type="OrthoDB" id="202840at2759"/>
<dbReference type="Gene3D" id="1.20.1050.10">
    <property type="match status" value="1"/>
</dbReference>
<evidence type="ECO:0000259" key="1">
    <source>
        <dbReference type="PROSITE" id="PS50404"/>
    </source>
</evidence>
<dbReference type="Gene3D" id="3.40.30.10">
    <property type="entry name" value="Glutaredoxin"/>
    <property type="match status" value="1"/>
</dbReference>
<dbReference type="PROSITE" id="PS50404">
    <property type="entry name" value="GST_NTER"/>
    <property type="match status" value="1"/>
</dbReference>
<sequence>MSTVQRIQFYTAPYSPYSHRVRLALDEAGADYLAYEFPNTRTKPDWYYQINPRGRIPSIAYGGPDVPPEEPSPESAKLTESLALIEFIADIFPDSGLLPKDPILRAKARGFIQIYDSWIQPPYKSAFFLGEGTEPILQAIEKLQAALPSTGFAIGQYSIADIAVAPFFVRMLLFLRHGIGAYSQADGDRLREAFASEKFARFRQYVQDLESRPSFQKNWDEAQQVELWKSPPKFRKE</sequence>
<gene>
    <name evidence="2" type="ORF">BD311DRAFT_433851</name>
</gene>
<reference evidence="2" key="1">
    <citation type="submission" date="2019-01" db="EMBL/GenBank/DDBJ databases">
        <title>Draft genome sequences of three monokaryotic isolates of the white-rot basidiomycete fungus Dichomitus squalens.</title>
        <authorList>
            <consortium name="DOE Joint Genome Institute"/>
            <person name="Lopez S.C."/>
            <person name="Andreopoulos B."/>
            <person name="Pangilinan J."/>
            <person name="Lipzen A."/>
            <person name="Riley R."/>
            <person name="Ahrendt S."/>
            <person name="Ng V."/>
            <person name="Barry K."/>
            <person name="Daum C."/>
            <person name="Grigoriev I.V."/>
            <person name="Hilden K.S."/>
            <person name="Makela M.R."/>
            <person name="de Vries R.P."/>
        </authorList>
    </citation>
    <scope>NUCLEOTIDE SEQUENCE [LARGE SCALE GENOMIC DNA]</scope>
    <source>
        <strain evidence="2">OM18370.1</strain>
    </source>
</reference>
<dbReference type="InterPro" id="IPR040079">
    <property type="entry name" value="Glutathione_S-Trfase"/>
</dbReference>
<evidence type="ECO:0000313" key="2">
    <source>
        <dbReference type="EMBL" id="TBU33386.1"/>
    </source>
</evidence>
<accession>A0A4Q9N3N7</accession>
<dbReference type="CDD" id="cd00299">
    <property type="entry name" value="GST_C_family"/>
    <property type="match status" value="1"/>
</dbReference>
<feature type="domain" description="GST N-terminal" evidence="1">
    <location>
        <begin position="5"/>
        <end position="96"/>
    </location>
</feature>
<dbReference type="SFLD" id="SFLDG00358">
    <property type="entry name" value="Main_(cytGST)"/>
    <property type="match status" value="1"/>
</dbReference>
<protein>
    <submittedName>
        <fullName evidence="2">Thioredoxin-like protein</fullName>
    </submittedName>
</protein>
<dbReference type="GO" id="GO:0005737">
    <property type="term" value="C:cytoplasm"/>
    <property type="evidence" value="ECO:0007669"/>
    <property type="project" value="TreeGrafter"/>
</dbReference>
<dbReference type="InterPro" id="IPR004045">
    <property type="entry name" value="Glutathione_S-Trfase_N"/>
</dbReference>
<dbReference type="SUPFAM" id="SSF47616">
    <property type="entry name" value="GST C-terminal domain-like"/>
    <property type="match status" value="1"/>
</dbReference>
<dbReference type="SFLD" id="SFLDS00019">
    <property type="entry name" value="Glutathione_Transferase_(cytos"/>
    <property type="match status" value="1"/>
</dbReference>
<dbReference type="CDD" id="cd00570">
    <property type="entry name" value="GST_N_family"/>
    <property type="match status" value="1"/>
</dbReference>
<organism evidence="2">
    <name type="scientific">Dichomitus squalens</name>
    <dbReference type="NCBI Taxonomy" id="114155"/>
    <lineage>
        <taxon>Eukaryota</taxon>
        <taxon>Fungi</taxon>
        <taxon>Dikarya</taxon>
        <taxon>Basidiomycota</taxon>
        <taxon>Agaricomycotina</taxon>
        <taxon>Agaricomycetes</taxon>
        <taxon>Polyporales</taxon>
        <taxon>Polyporaceae</taxon>
        <taxon>Dichomitus</taxon>
    </lineage>
</organism>
<dbReference type="InterPro" id="IPR036282">
    <property type="entry name" value="Glutathione-S-Trfase_C_sf"/>
</dbReference>
<dbReference type="SUPFAM" id="SSF52833">
    <property type="entry name" value="Thioredoxin-like"/>
    <property type="match status" value="1"/>
</dbReference>
<name>A0A4Q9N3N7_9APHY</name>
<dbReference type="PANTHER" id="PTHR43968:SF6">
    <property type="entry name" value="GLUTATHIONE S-TRANSFERASE OMEGA"/>
    <property type="match status" value="1"/>
</dbReference>
<dbReference type="AlphaFoldDB" id="A0A4Q9N3N7"/>
<proteinExistence type="predicted"/>
<dbReference type="Pfam" id="PF13409">
    <property type="entry name" value="GST_N_2"/>
    <property type="match status" value="1"/>
</dbReference>